<dbReference type="PANTHER" id="PTHR43646">
    <property type="entry name" value="GLYCOSYLTRANSFERASE"/>
    <property type="match status" value="1"/>
</dbReference>
<keyword evidence="5" id="KW-0472">Membrane</keyword>
<reference evidence="8" key="1">
    <citation type="journal article" date="2019" name="Int. J. Syst. Evol. Microbiol.">
        <title>The Global Catalogue of Microorganisms (GCM) 10K type strain sequencing project: providing services to taxonomists for standard genome sequencing and annotation.</title>
        <authorList>
            <consortium name="The Broad Institute Genomics Platform"/>
            <consortium name="The Broad Institute Genome Sequencing Center for Infectious Disease"/>
            <person name="Wu L."/>
            <person name="Ma J."/>
        </authorList>
    </citation>
    <scope>NUCLEOTIDE SEQUENCE [LARGE SCALE GENOMIC DNA]</scope>
    <source>
        <strain evidence="8">CECT 9128</strain>
    </source>
</reference>
<dbReference type="InterPro" id="IPR029044">
    <property type="entry name" value="Nucleotide-diphossugar_trans"/>
</dbReference>
<dbReference type="RefSeq" id="WP_290235026.1">
    <property type="nucleotide sequence ID" value="NZ_JAUFPZ010000002.1"/>
</dbReference>
<evidence type="ECO:0000313" key="7">
    <source>
        <dbReference type="EMBL" id="MFC4027075.1"/>
    </source>
</evidence>
<name>A0ABV8H595_9FLAO</name>
<feature type="domain" description="Glycosyltransferase 2-like" evidence="6">
    <location>
        <begin position="63"/>
        <end position="152"/>
    </location>
</feature>
<accession>A0ABV8H595</accession>
<dbReference type="InterPro" id="IPR001173">
    <property type="entry name" value="Glyco_trans_2-like"/>
</dbReference>
<keyword evidence="8" id="KW-1185">Reference proteome</keyword>
<dbReference type="NCBIfam" id="TIGR04283">
    <property type="entry name" value="glyco_like_mftF"/>
    <property type="match status" value="1"/>
</dbReference>
<protein>
    <submittedName>
        <fullName evidence="7">TIGR04283 family arsenosugar biosynthesis glycosyltransferase</fullName>
    </submittedName>
</protein>
<organism evidence="7 8">
    <name type="scientific">Zunongwangia endophytica</name>
    <dbReference type="NCBI Taxonomy" id="1808945"/>
    <lineage>
        <taxon>Bacteria</taxon>
        <taxon>Pseudomonadati</taxon>
        <taxon>Bacteroidota</taxon>
        <taxon>Flavobacteriia</taxon>
        <taxon>Flavobacteriales</taxon>
        <taxon>Flavobacteriaceae</taxon>
        <taxon>Zunongwangia</taxon>
    </lineage>
</organism>
<evidence type="ECO:0000313" key="8">
    <source>
        <dbReference type="Proteomes" id="UP001595793"/>
    </source>
</evidence>
<keyword evidence="4" id="KW-0808">Transferase</keyword>
<comment type="caution">
    <text evidence="7">The sequence shown here is derived from an EMBL/GenBank/DDBJ whole genome shotgun (WGS) entry which is preliminary data.</text>
</comment>
<gene>
    <name evidence="7" type="ORF">ACFOS1_06635</name>
</gene>
<dbReference type="Pfam" id="PF00535">
    <property type="entry name" value="Glycos_transf_2"/>
    <property type="match status" value="1"/>
</dbReference>
<evidence type="ECO:0000256" key="5">
    <source>
        <dbReference type="ARBA" id="ARBA00023136"/>
    </source>
</evidence>
<sequence>MNISIIIPVFNEEQNIGLLLDLLLDSSTQPQGKPMRDWSEMNFKFRSKPRSIKHFGGANKEFVDEIIVVDGGSDDRTIEVAKHYDKVKIISSEKGRAKQMNAGAKIATSEVLYFLHADSHPPFHYDYHIISCIKNGNKAGCFLMKFDKNHWWLKLMAQFTRLNHRSCRGGDQSLFILKDLFFKLGGYNEQYIVYEDNEFIGKLYDEGEFTVIKKWVTTSARLYEKLGVWQTQWLFCQIYWKKFKGDSPDQLYSYYQSKVNSSN</sequence>
<proteinExistence type="predicted"/>
<dbReference type="PANTHER" id="PTHR43646:SF2">
    <property type="entry name" value="GLYCOSYLTRANSFERASE 2-LIKE DOMAIN-CONTAINING PROTEIN"/>
    <property type="match status" value="1"/>
</dbReference>
<keyword evidence="2" id="KW-1003">Cell membrane</keyword>
<evidence type="ECO:0000256" key="4">
    <source>
        <dbReference type="ARBA" id="ARBA00022679"/>
    </source>
</evidence>
<evidence type="ECO:0000256" key="1">
    <source>
        <dbReference type="ARBA" id="ARBA00004236"/>
    </source>
</evidence>
<evidence type="ECO:0000256" key="2">
    <source>
        <dbReference type="ARBA" id="ARBA00022475"/>
    </source>
</evidence>
<evidence type="ECO:0000259" key="6">
    <source>
        <dbReference type="Pfam" id="PF00535"/>
    </source>
</evidence>
<keyword evidence="3" id="KW-0328">Glycosyltransferase</keyword>
<dbReference type="CDD" id="cd02522">
    <property type="entry name" value="GT_2_like_a"/>
    <property type="match status" value="1"/>
</dbReference>
<dbReference type="SUPFAM" id="SSF53448">
    <property type="entry name" value="Nucleotide-diphospho-sugar transferases"/>
    <property type="match status" value="1"/>
</dbReference>
<dbReference type="Proteomes" id="UP001595793">
    <property type="component" value="Unassembled WGS sequence"/>
</dbReference>
<dbReference type="EMBL" id="JBHSAS010000006">
    <property type="protein sequence ID" value="MFC4027075.1"/>
    <property type="molecule type" value="Genomic_DNA"/>
</dbReference>
<dbReference type="InterPro" id="IPR026461">
    <property type="entry name" value="Trfase_2_rSAM/seldom_assoc"/>
</dbReference>
<comment type="subcellular location">
    <subcellularLocation>
        <location evidence="1">Cell membrane</location>
    </subcellularLocation>
</comment>
<dbReference type="Gene3D" id="3.90.550.10">
    <property type="entry name" value="Spore Coat Polysaccharide Biosynthesis Protein SpsA, Chain A"/>
    <property type="match status" value="1"/>
</dbReference>
<evidence type="ECO:0000256" key="3">
    <source>
        <dbReference type="ARBA" id="ARBA00022676"/>
    </source>
</evidence>